<organism evidence="1 2">
    <name type="scientific">Pseudomonas kuykendallii</name>
    <dbReference type="NCBI Taxonomy" id="1007099"/>
    <lineage>
        <taxon>Bacteria</taxon>
        <taxon>Pseudomonadati</taxon>
        <taxon>Pseudomonadota</taxon>
        <taxon>Gammaproteobacteria</taxon>
        <taxon>Pseudomonadales</taxon>
        <taxon>Pseudomonadaceae</taxon>
        <taxon>Pseudomonas</taxon>
    </lineage>
</organism>
<sequence>MGVSMKLPRAETLYFEAPELRPSPKARPVAHSHAFRYRGHTVIVHLTGYVESTLPPLWAMGVEVVKGADVVVDLQRDPEQSFVDIEQAGVAGVKWGKALVDDL</sequence>
<reference evidence="1 2" key="1">
    <citation type="submission" date="2017-08" db="EMBL/GenBank/DDBJ databases">
        <title>Infants hospitalized years apart are colonized by the same room-sourced microbial strains.</title>
        <authorList>
            <person name="Brooks B."/>
            <person name="Olm M.R."/>
            <person name="Firek B.A."/>
            <person name="Baker R."/>
            <person name="Thomas B.C."/>
            <person name="Morowitz M.J."/>
            <person name="Banfield J.F."/>
        </authorList>
    </citation>
    <scope>NUCLEOTIDE SEQUENCE [LARGE SCALE GENOMIC DNA]</scope>
    <source>
        <strain evidence="1">S2_009_000_R2_77</strain>
    </source>
</reference>
<dbReference type="Proteomes" id="UP000249198">
    <property type="component" value="Unassembled WGS sequence"/>
</dbReference>
<evidence type="ECO:0000313" key="1">
    <source>
        <dbReference type="EMBL" id="PZP26765.1"/>
    </source>
</evidence>
<comment type="caution">
    <text evidence="1">The sequence shown here is derived from an EMBL/GenBank/DDBJ whole genome shotgun (WGS) entry which is preliminary data.</text>
</comment>
<dbReference type="EMBL" id="QFOH01000001">
    <property type="protein sequence ID" value="PZP26765.1"/>
    <property type="molecule type" value="Genomic_DNA"/>
</dbReference>
<name>A0A2W5D3X6_9PSED</name>
<dbReference type="AlphaFoldDB" id="A0A2W5D3X6"/>
<protein>
    <submittedName>
        <fullName evidence="1">Uncharacterized protein</fullName>
    </submittedName>
</protein>
<evidence type="ECO:0000313" key="2">
    <source>
        <dbReference type="Proteomes" id="UP000249198"/>
    </source>
</evidence>
<gene>
    <name evidence="1" type="ORF">DI599_01015</name>
</gene>
<accession>A0A2W5D3X6</accession>
<proteinExistence type="predicted"/>